<dbReference type="EMBL" id="MCGO01000024">
    <property type="protein sequence ID" value="ORY43629.1"/>
    <property type="molecule type" value="Genomic_DNA"/>
</dbReference>
<sequence length="95" mass="10577">MALAPSDGRLHHRHLPQETLPRTVAATLPLLLPPLDKQQPSTPIPSQRPSSSSSKTFPQKQHFPTEHQHRDPPPSTSKPQHLQSVHTIQTIKISP</sequence>
<feature type="region of interest" description="Disordered" evidence="1">
    <location>
        <begin position="1"/>
        <end position="95"/>
    </location>
</feature>
<protein>
    <submittedName>
        <fullName evidence="2">Uncharacterized protein</fullName>
    </submittedName>
</protein>
<evidence type="ECO:0000313" key="3">
    <source>
        <dbReference type="Proteomes" id="UP000193642"/>
    </source>
</evidence>
<evidence type="ECO:0000256" key="1">
    <source>
        <dbReference type="SAM" id="MobiDB-lite"/>
    </source>
</evidence>
<evidence type="ECO:0000313" key="2">
    <source>
        <dbReference type="EMBL" id="ORY43629.1"/>
    </source>
</evidence>
<keyword evidence="3" id="KW-1185">Reference proteome</keyword>
<gene>
    <name evidence="2" type="ORF">BCR33DRAFT_245132</name>
</gene>
<feature type="compositionally biased region" description="Polar residues" evidence="1">
    <location>
        <begin position="77"/>
        <end position="95"/>
    </location>
</feature>
<name>A0A1Y2C9D2_9FUNG</name>
<proteinExistence type="predicted"/>
<comment type="caution">
    <text evidence="2">The sequence shown here is derived from an EMBL/GenBank/DDBJ whole genome shotgun (WGS) entry which is preliminary data.</text>
</comment>
<dbReference type="AlphaFoldDB" id="A0A1Y2C9D2"/>
<dbReference type="Proteomes" id="UP000193642">
    <property type="component" value="Unassembled WGS sequence"/>
</dbReference>
<organism evidence="2 3">
    <name type="scientific">Rhizoclosmatium globosum</name>
    <dbReference type="NCBI Taxonomy" id="329046"/>
    <lineage>
        <taxon>Eukaryota</taxon>
        <taxon>Fungi</taxon>
        <taxon>Fungi incertae sedis</taxon>
        <taxon>Chytridiomycota</taxon>
        <taxon>Chytridiomycota incertae sedis</taxon>
        <taxon>Chytridiomycetes</taxon>
        <taxon>Chytridiales</taxon>
        <taxon>Chytriomycetaceae</taxon>
        <taxon>Rhizoclosmatium</taxon>
    </lineage>
</organism>
<reference evidence="2 3" key="1">
    <citation type="submission" date="2016-07" db="EMBL/GenBank/DDBJ databases">
        <title>Pervasive Adenine N6-methylation of Active Genes in Fungi.</title>
        <authorList>
            <consortium name="DOE Joint Genome Institute"/>
            <person name="Mondo S.J."/>
            <person name="Dannebaum R.O."/>
            <person name="Kuo R.C."/>
            <person name="Labutti K."/>
            <person name="Haridas S."/>
            <person name="Kuo A."/>
            <person name="Salamov A."/>
            <person name="Ahrendt S.R."/>
            <person name="Lipzen A."/>
            <person name="Sullivan W."/>
            <person name="Andreopoulos W.B."/>
            <person name="Clum A."/>
            <person name="Lindquist E."/>
            <person name="Daum C."/>
            <person name="Ramamoorthy G.K."/>
            <person name="Gryganskyi A."/>
            <person name="Culley D."/>
            <person name="Magnuson J.K."/>
            <person name="James T.Y."/>
            <person name="O'Malley M.A."/>
            <person name="Stajich J.E."/>
            <person name="Spatafora J.W."/>
            <person name="Visel A."/>
            <person name="Grigoriev I.V."/>
        </authorList>
    </citation>
    <scope>NUCLEOTIDE SEQUENCE [LARGE SCALE GENOMIC DNA]</scope>
    <source>
        <strain evidence="2 3">JEL800</strain>
    </source>
</reference>
<accession>A0A1Y2C9D2</accession>
<feature type="compositionally biased region" description="Low complexity" evidence="1">
    <location>
        <begin position="28"/>
        <end position="61"/>
    </location>
</feature>
<feature type="compositionally biased region" description="Basic and acidic residues" evidence="1">
    <location>
        <begin position="63"/>
        <end position="72"/>
    </location>
</feature>